<feature type="region of interest" description="Disordered" evidence="1">
    <location>
        <begin position="768"/>
        <end position="787"/>
    </location>
</feature>
<dbReference type="VEuPathDB" id="FungiDB:CJI97_002033"/>
<protein>
    <recommendedName>
        <fullName evidence="4">WD40 repeat-like protein</fullName>
    </recommendedName>
</protein>
<dbReference type="AlphaFoldDB" id="A0A0L0NU51"/>
<evidence type="ECO:0000256" key="1">
    <source>
        <dbReference type="SAM" id="MobiDB-lite"/>
    </source>
</evidence>
<dbReference type="VEuPathDB" id="FungiDB:CJJ09_005579"/>
<dbReference type="InterPro" id="IPR015943">
    <property type="entry name" value="WD40/YVTN_repeat-like_dom_sf"/>
</dbReference>
<dbReference type="VEuPathDB" id="FungiDB:CJJ09_005580"/>
<comment type="caution">
    <text evidence="2">The sequence shown here is derived from an EMBL/GenBank/DDBJ whole genome shotgun (WGS) entry which is preliminary data.</text>
</comment>
<dbReference type="InterPro" id="IPR036322">
    <property type="entry name" value="WD40_repeat_dom_sf"/>
</dbReference>
<dbReference type="SUPFAM" id="SSF50998">
    <property type="entry name" value="Quinoprotein alcohol dehydrogenase-like"/>
    <property type="match status" value="1"/>
</dbReference>
<dbReference type="SMART" id="SM00320">
    <property type="entry name" value="WD40"/>
    <property type="match status" value="4"/>
</dbReference>
<dbReference type="InterPro" id="IPR011047">
    <property type="entry name" value="Quinoprotein_ADH-like_sf"/>
</dbReference>
<evidence type="ECO:0008006" key="4">
    <source>
        <dbReference type="Google" id="ProtNLM"/>
    </source>
</evidence>
<dbReference type="SUPFAM" id="SSF50978">
    <property type="entry name" value="WD40 repeat-like"/>
    <property type="match status" value="1"/>
</dbReference>
<dbReference type="VEuPathDB" id="FungiDB:QG37_06131"/>
<dbReference type="EMBL" id="LGST01000041">
    <property type="protein sequence ID" value="KND97722.1"/>
    <property type="molecule type" value="Genomic_DNA"/>
</dbReference>
<feature type="region of interest" description="Disordered" evidence="1">
    <location>
        <begin position="797"/>
        <end position="864"/>
    </location>
</feature>
<dbReference type="VEuPathDB" id="FungiDB:CJI96_0005043"/>
<dbReference type="InterPro" id="IPR052779">
    <property type="entry name" value="WDR62"/>
</dbReference>
<accession>A0A0L0NU51</accession>
<gene>
    <name evidence="2" type="ORF">QG37_06131</name>
</gene>
<name>A0A0L0NU51_CANAR</name>
<reference evidence="3" key="1">
    <citation type="journal article" date="2015" name="BMC Genomics">
        <title>Draft genome of a commonly misdiagnosed multidrug resistant pathogen Candida auris.</title>
        <authorList>
            <person name="Chatterjee S."/>
            <person name="Alampalli S.V."/>
            <person name="Nageshan R.K."/>
            <person name="Chettiar S.T."/>
            <person name="Joshi S."/>
            <person name="Tatu U.S."/>
        </authorList>
    </citation>
    <scope>NUCLEOTIDE SEQUENCE [LARGE SCALE GENOMIC DNA]</scope>
    <source>
        <strain evidence="3">6684</strain>
    </source>
</reference>
<dbReference type="Proteomes" id="UP000037122">
    <property type="component" value="Unassembled WGS sequence"/>
</dbReference>
<dbReference type="PANTHER" id="PTHR45589">
    <property type="entry name" value="WD REPEAT DOMAIN 62, ISOFORM G"/>
    <property type="match status" value="1"/>
</dbReference>
<sequence>MKLQFSEVVGTLATAPQHVLFHPRKLAYVASAGVVVCDVDAKTGKLGSQRLFVANAAQNDEERDRRSGKLENGEKLDKRDAFDFPIEGTYTHGLDKIEAERKKVTGNSGDVLPSKLKDRVRAVSCVALSPNGRVLAVGESGYQPRILLYSLAPNSSSTPFAVIQEHMFGVKHIAFLPDSRYFASLGQLSDGFLHVWKYSATHVTLKAGNKCLSIVNELLWHLLSSIVTAGLRFLKIWTFENHDLSKPVVLKGRNVVLGQNLECDFTEAASLSHDEVLICASHQALYLLSVSSLSMVPIALQESPSELYGLQTDDESNLVCYFEGDSPQIRPLNFLTPTVSKLAPSSPSKIALMFSSMSLTPSCSDTPIVKSYLRVINGVTRLLYLTNKKEIKSYDSVTNSIEPLIATPVSRTGGMKQASNGDLLVYSKCGSIKRVNMDTSIEAVASIKLSQTHELENELTAVDYDGAYAYFGDRYGQLFVVDTKTKEQLTQFKAHSSSINELLHFMVSGIELLCTTSRDRTIQLFYANDGQWELLQTIANHTGNLLHAKVHQETLYVCSADRSISIYGFKPTKDQETPLHVFQKKVLTLKHSPTTMRILEDELHVATNDKAIQVFDVTTSDFKYTVKLLNEKGESLVVENIVSISRYIAISASDRSVRYYAPQYKKELAICWGHADSIVGMVNHNSSLYSIGLCGCLFKWNVIDIVDSSHSSFKEEDSDLSLVDPESLPLLAKVPRKILPVVSESSSMLASQSTPHIRRDTSPSKRLLLIYDPGSPSPAPSTTPRLTNATLKRMEARKSLPAASISKTSSPTPSLSRSSPTRAQSPSRAVRATMESKDLPSKTPSLSSITDSQPRLSPQSGSDSMERATAYISIMKAHALKGLFSTSEKKKLIVQIQDLMDVLGVTATRPANQEALLEKFGEQLVEIVLQKLQNK</sequence>
<feature type="compositionally biased region" description="Low complexity" evidence="1">
    <location>
        <begin position="804"/>
        <end position="821"/>
    </location>
</feature>
<dbReference type="Pfam" id="PF00400">
    <property type="entry name" value="WD40"/>
    <property type="match status" value="1"/>
</dbReference>
<evidence type="ECO:0000313" key="3">
    <source>
        <dbReference type="Proteomes" id="UP000037122"/>
    </source>
</evidence>
<feature type="compositionally biased region" description="Polar residues" evidence="1">
    <location>
        <begin position="842"/>
        <end position="863"/>
    </location>
</feature>
<organism evidence="2 3">
    <name type="scientific">Candidozyma auris</name>
    <name type="common">Yeast</name>
    <name type="synonym">Candida auris</name>
    <dbReference type="NCBI Taxonomy" id="498019"/>
    <lineage>
        <taxon>Eukaryota</taxon>
        <taxon>Fungi</taxon>
        <taxon>Dikarya</taxon>
        <taxon>Ascomycota</taxon>
        <taxon>Saccharomycotina</taxon>
        <taxon>Pichiomycetes</taxon>
        <taxon>Metschnikowiaceae</taxon>
        <taxon>Candidozyma</taxon>
    </lineage>
</organism>
<dbReference type="Gene3D" id="2.130.10.10">
    <property type="entry name" value="YVTN repeat-like/Quinoprotein amine dehydrogenase"/>
    <property type="match status" value="2"/>
</dbReference>
<dbReference type="SUPFAM" id="SSF69322">
    <property type="entry name" value="Tricorn protease domain 2"/>
    <property type="match status" value="1"/>
</dbReference>
<dbReference type="VEuPathDB" id="FungiDB:CJJ07_002421"/>
<dbReference type="PANTHER" id="PTHR45589:SF1">
    <property type="entry name" value="WD REPEAT DOMAIN 62, ISOFORM G"/>
    <property type="match status" value="1"/>
</dbReference>
<dbReference type="VEuPathDB" id="FungiDB:B9J08_002489"/>
<evidence type="ECO:0000313" key="2">
    <source>
        <dbReference type="EMBL" id="KND97722.1"/>
    </source>
</evidence>
<dbReference type="InterPro" id="IPR001680">
    <property type="entry name" value="WD40_rpt"/>
</dbReference>
<proteinExistence type="predicted"/>